<feature type="domain" description="Peptidase S9 prolyl oligopeptidase catalytic" evidence="8">
    <location>
        <begin position="460"/>
        <end position="673"/>
    </location>
</feature>
<dbReference type="Pfam" id="PF02897">
    <property type="entry name" value="Peptidase_S9_N"/>
    <property type="match status" value="1"/>
</dbReference>
<dbReference type="InterPro" id="IPR001375">
    <property type="entry name" value="Peptidase_S9_cat"/>
</dbReference>
<keyword evidence="6" id="KW-0720">Serine protease</keyword>
<feature type="region of interest" description="Disordered" evidence="7">
    <location>
        <begin position="1"/>
        <end position="22"/>
    </location>
</feature>
<dbReference type="InterPro" id="IPR029058">
    <property type="entry name" value="AB_hydrolase_fold"/>
</dbReference>
<organism evidence="10">
    <name type="scientific">uncultured Phycisphaerae bacterium</name>
    <dbReference type="NCBI Taxonomy" id="904963"/>
    <lineage>
        <taxon>Bacteria</taxon>
        <taxon>Pseudomonadati</taxon>
        <taxon>Planctomycetota</taxon>
        <taxon>Phycisphaerae</taxon>
        <taxon>environmental samples</taxon>
    </lineage>
</organism>
<dbReference type="InterPro" id="IPR002470">
    <property type="entry name" value="Peptidase_S9A"/>
</dbReference>
<evidence type="ECO:0000256" key="4">
    <source>
        <dbReference type="ARBA" id="ARBA00022670"/>
    </source>
</evidence>
<dbReference type="PROSITE" id="PS00708">
    <property type="entry name" value="PRO_ENDOPEP_SER"/>
    <property type="match status" value="1"/>
</dbReference>
<protein>
    <recommendedName>
        <fullName evidence="3">prolyl oligopeptidase</fullName>
        <ecNumber evidence="3">3.4.21.26</ecNumber>
    </recommendedName>
</protein>
<evidence type="ECO:0000259" key="8">
    <source>
        <dbReference type="Pfam" id="PF00326"/>
    </source>
</evidence>
<dbReference type="AlphaFoldDB" id="A0A6J4N6L6"/>
<dbReference type="PANTHER" id="PTHR42881">
    <property type="entry name" value="PROLYL ENDOPEPTIDASE"/>
    <property type="match status" value="1"/>
</dbReference>
<comment type="similarity">
    <text evidence="2">Belongs to the peptidase S9A family.</text>
</comment>
<evidence type="ECO:0000256" key="5">
    <source>
        <dbReference type="ARBA" id="ARBA00022801"/>
    </source>
</evidence>
<gene>
    <name evidence="10" type="ORF">AVDCRST_MAG64-513</name>
</gene>
<dbReference type="GO" id="GO:0004252">
    <property type="term" value="F:serine-type endopeptidase activity"/>
    <property type="evidence" value="ECO:0007669"/>
    <property type="project" value="UniProtKB-EC"/>
</dbReference>
<dbReference type="FunFam" id="3.40.50.1820:FF:000005">
    <property type="entry name" value="Prolyl endopeptidase"/>
    <property type="match status" value="1"/>
</dbReference>
<comment type="catalytic activity">
    <reaction evidence="1">
        <text>Hydrolysis of Pro-|-Xaa &gt;&gt; Ala-|-Xaa in oligopeptides.</text>
        <dbReference type="EC" id="3.4.21.26"/>
    </reaction>
</comment>
<evidence type="ECO:0000256" key="2">
    <source>
        <dbReference type="ARBA" id="ARBA00005228"/>
    </source>
</evidence>
<dbReference type="FunFam" id="2.130.10.120:FF:000001">
    <property type="entry name" value="Prolyl endopeptidase"/>
    <property type="match status" value="1"/>
</dbReference>
<evidence type="ECO:0000259" key="9">
    <source>
        <dbReference type="Pfam" id="PF02897"/>
    </source>
</evidence>
<feature type="domain" description="Peptidase S9A N-terminal" evidence="9">
    <location>
        <begin position="2"/>
        <end position="401"/>
    </location>
</feature>
<dbReference type="Pfam" id="PF00326">
    <property type="entry name" value="Peptidase_S9"/>
    <property type="match status" value="1"/>
</dbReference>
<dbReference type="PRINTS" id="PR00862">
    <property type="entry name" value="PROLIGOPTASE"/>
</dbReference>
<evidence type="ECO:0000256" key="3">
    <source>
        <dbReference type="ARBA" id="ARBA00011897"/>
    </source>
</evidence>
<dbReference type="Gene3D" id="3.40.50.1820">
    <property type="entry name" value="alpha/beta hydrolase"/>
    <property type="match status" value="1"/>
</dbReference>
<dbReference type="InterPro" id="IPR051167">
    <property type="entry name" value="Prolyl_oligopep/macrocyclase"/>
</dbReference>
<accession>A0A6J4N6L6</accession>
<dbReference type="GO" id="GO:0005829">
    <property type="term" value="C:cytosol"/>
    <property type="evidence" value="ECO:0007669"/>
    <property type="project" value="TreeGrafter"/>
</dbReference>
<evidence type="ECO:0000256" key="6">
    <source>
        <dbReference type="ARBA" id="ARBA00022825"/>
    </source>
</evidence>
<dbReference type="EMBL" id="CADCUQ010000142">
    <property type="protein sequence ID" value="CAA9379332.1"/>
    <property type="molecule type" value="Genomic_DNA"/>
</dbReference>
<evidence type="ECO:0000256" key="1">
    <source>
        <dbReference type="ARBA" id="ARBA00001070"/>
    </source>
</evidence>
<sequence>MVDDHHGTKVPDPYRPLEDPDAPESRAWIEAQNKLTFGFLEQIPARDRIKKRLTALWDYEKFGMPFAEGGRYFYSRNSGLQNQGVLYSTPSLDGEPRVLLDPNTLSPDGTVALTRAVVSDDGRLMAYGLASAGSDWQEWRVREVGTAADRDDHLRWVKFSSASWTKDGKGFFYSRYPEPAAGEDLKGANYYHKLYYHALGTPQAQDQLVYERPDQKDWNFHGEVTDDGRYLVVTVSKGTDDKYRILYKGLADGVVGSPAEPVELIGAFEHDYSFVDNDGPVFWFKTNKDAPRGRVIAIDTRRPSPEHWVEVIPQAAETLEYVTLVGGRFFAGYLKDARTQVKVFDLAGKFVRDVALPGLGSADGFDGKRTDRETFYSFTSFTTPTTVYRYDVASGQSTVFRAPKVDFDPDDYEINQVFYTSKDGTRVPMFVSHRKGLKRDGNNPTLLYGYGGFNVSLTPWFSPSNLVWMERGGVLAVPNLRGGGEYGEEWHQGGTKLNKQNVFDDFIAAAQWLIDNKVTSTPKLAIEGHSNGGLLVGACITQRPELFGAAVPGVGVLDMLRFHKFTIGWAWVDDYGSAADPEQFKALYAYSPLHNVKPGTCYPPTLITTADHDDRVVPAHSFKFAATLQAAQACDHPVLIRIETQAGHGAGKPTAKIIEEAADKWAFLVRVLGVADANGE</sequence>
<name>A0A6J4N6L6_9BACT</name>
<dbReference type="GO" id="GO:0006508">
    <property type="term" value="P:proteolysis"/>
    <property type="evidence" value="ECO:0007669"/>
    <property type="project" value="UniProtKB-KW"/>
</dbReference>
<dbReference type="InterPro" id="IPR023302">
    <property type="entry name" value="Pept_S9A_N"/>
</dbReference>
<proteinExistence type="inferred from homology"/>
<dbReference type="Gene3D" id="2.130.10.120">
    <property type="entry name" value="Prolyl oligopeptidase, N-terminal domain"/>
    <property type="match status" value="1"/>
</dbReference>
<keyword evidence="5 10" id="KW-0378">Hydrolase</keyword>
<dbReference type="SUPFAM" id="SSF50993">
    <property type="entry name" value="Peptidase/esterase 'gauge' domain"/>
    <property type="match status" value="1"/>
</dbReference>
<dbReference type="SUPFAM" id="SSF53474">
    <property type="entry name" value="alpha/beta-Hydrolases"/>
    <property type="match status" value="1"/>
</dbReference>
<evidence type="ECO:0000313" key="10">
    <source>
        <dbReference type="EMBL" id="CAA9379332.1"/>
    </source>
</evidence>
<dbReference type="GO" id="GO:0070012">
    <property type="term" value="F:oligopeptidase activity"/>
    <property type="evidence" value="ECO:0007669"/>
    <property type="project" value="TreeGrafter"/>
</dbReference>
<dbReference type="EC" id="3.4.21.26" evidence="3"/>
<dbReference type="PANTHER" id="PTHR42881:SF2">
    <property type="entry name" value="PROLYL ENDOPEPTIDASE"/>
    <property type="match status" value="1"/>
</dbReference>
<reference evidence="10" key="1">
    <citation type="submission" date="2020-02" db="EMBL/GenBank/DDBJ databases">
        <authorList>
            <person name="Meier V. D."/>
        </authorList>
    </citation>
    <scope>NUCLEOTIDE SEQUENCE</scope>
    <source>
        <strain evidence="10">AVDCRST_MAG64</strain>
    </source>
</reference>
<dbReference type="InterPro" id="IPR002471">
    <property type="entry name" value="Pept_S9_AS"/>
</dbReference>
<keyword evidence="4" id="KW-0645">Protease</keyword>
<evidence type="ECO:0000256" key="7">
    <source>
        <dbReference type="SAM" id="MobiDB-lite"/>
    </source>
</evidence>